<organism evidence="2 3">
    <name type="scientific">Colletotrichum asianum</name>
    <dbReference type="NCBI Taxonomy" id="702518"/>
    <lineage>
        <taxon>Eukaryota</taxon>
        <taxon>Fungi</taxon>
        <taxon>Dikarya</taxon>
        <taxon>Ascomycota</taxon>
        <taxon>Pezizomycotina</taxon>
        <taxon>Sordariomycetes</taxon>
        <taxon>Hypocreomycetidae</taxon>
        <taxon>Glomerellales</taxon>
        <taxon>Glomerellaceae</taxon>
        <taxon>Colletotrichum</taxon>
        <taxon>Colletotrichum gloeosporioides species complex</taxon>
    </lineage>
</organism>
<feature type="region of interest" description="Disordered" evidence="1">
    <location>
        <begin position="1"/>
        <end position="25"/>
    </location>
</feature>
<sequence length="72" mass="8028">MLPSPAPQSPVLKHHPPSSFQSFPLGKEGALRSRSQLRSNFFFSLVFSGLLLRSACNRHGYPFPLPLLRDPP</sequence>
<gene>
    <name evidence="2" type="ORF">GQ607_002890</name>
</gene>
<accession>A0A8H3WS91</accession>
<dbReference type="EMBL" id="WOWK01000010">
    <property type="protein sequence ID" value="KAF0329717.1"/>
    <property type="molecule type" value="Genomic_DNA"/>
</dbReference>
<proteinExistence type="predicted"/>
<evidence type="ECO:0000313" key="3">
    <source>
        <dbReference type="Proteomes" id="UP000434172"/>
    </source>
</evidence>
<dbReference type="AlphaFoldDB" id="A0A8H3WS91"/>
<comment type="caution">
    <text evidence="2">The sequence shown here is derived from an EMBL/GenBank/DDBJ whole genome shotgun (WGS) entry which is preliminary data.</text>
</comment>
<keyword evidence="3" id="KW-1185">Reference proteome</keyword>
<protein>
    <submittedName>
        <fullName evidence="2">Uncharacterized protein</fullName>
    </submittedName>
</protein>
<evidence type="ECO:0000256" key="1">
    <source>
        <dbReference type="SAM" id="MobiDB-lite"/>
    </source>
</evidence>
<reference evidence="2 3" key="1">
    <citation type="submission" date="2019-12" db="EMBL/GenBank/DDBJ databases">
        <title>A genome sequence resource for the geographically widespread anthracnose pathogen Colletotrichum asianum.</title>
        <authorList>
            <person name="Meng Y."/>
        </authorList>
    </citation>
    <scope>NUCLEOTIDE SEQUENCE [LARGE SCALE GENOMIC DNA]</scope>
    <source>
        <strain evidence="2 3">ICMP 18580</strain>
    </source>
</reference>
<evidence type="ECO:0000313" key="2">
    <source>
        <dbReference type="EMBL" id="KAF0329717.1"/>
    </source>
</evidence>
<dbReference type="Proteomes" id="UP000434172">
    <property type="component" value="Unassembled WGS sequence"/>
</dbReference>
<name>A0A8H3WS91_9PEZI</name>